<dbReference type="OrthoDB" id="1715602at2759"/>
<proteinExistence type="predicted"/>
<name>A0A6A4HJ12_9AGAR</name>
<evidence type="ECO:0000313" key="2">
    <source>
        <dbReference type="Proteomes" id="UP000799118"/>
    </source>
</evidence>
<dbReference type="AlphaFoldDB" id="A0A6A4HJ12"/>
<dbReference type="SUPFAM" id="SSF53098">
    <property type="entry name" value="Ribonuclease H-like"/>
    <property type="match status" value="1"/>
</dbReference>
<protein>
    <recommendedName>
        <fullName evidence="3">HAT C-terminal dimerisation domain-containing protein</fullName>
    </recommendedName>
</protein>
<gene>
    <name evidence="1" type="ORF">BT96DRAFT_823781</name>
</gene>
<dbReference type="InterPro" id="IPR012337">
    <property type="entry name" value="RNaseH-like_sf"/>
</dbReference>
<sequence length="236" mass="27396">MSQSRRPLVADAIPLIDLLDDQLKLLVGDNDKPMIICASAAKAQAVLNKYYSKTDDSRMYRLCMMLHPQYKMSYFSKASWEIEWIDTAHRIIQEEWETRYKPTIDPSFLQHVGDMTQPDSVYVLERYLNSSTDADTDPIKFWVLHLDKPGSYLLPCFANLFIYFPATSTDVEWLFLHGSAQVSKRRHSLLFETLRCLIVLRSWFEAGLVPIEKVLVYFRSLKSRRRDGTVDSGDEV</sequence>
<accession>A0A6A4HJ12</accession>
<evidence type="ECO:0008006" key="3">
    <source>
        <dbReference type="Google" id="ProtNLM"/>
    </source>
</evidence>
<keyword evidence="2" id="KW-1185">Reference proteome</keyword>
<evidence type="ECO:0000313" key="1">
    <source>
        <dbReference type="EMBL" id="KAE9397094.1"/>
    </source>
</evidence>
<reference evidence="1" key="1">
    <citation type="journal article" date="2019" name="Environ. Microbiol.">
        <title>Fungal ecological strategies reflected in gene transcription - a case study of two litter decomposers.</title>
        <authorList>
            <person name="Barbi F."/>
            <person name="Kohler A."/>
            <person name="Barry K."/>
            <person name="Baskaran P."/>
            <person name="Daum C."/>
            <person name="Fauchery L."/>
            <person name="Ihrmark K."/>
            <person name="Kuo A."/>
            <person name="LaButti K."/>
            <person name="Lipzen A."/>
            <person name="Morin E."/>
            <person name="Grigoriev I.V."/>
            <person name="Henrissat B."/>
            <person name="Lindahl B."/>
            <person name="Martin F."/>
        </authorList>
    </citation>
    <scope>NUCLEOTIDE SEQUENCE</scope>
    <source>
        <strain evidence="1">JB14</strain>
    </source>
</reference>
<dbReference type="EMBL" id="ML769502">
    <property type="protein sequence ID" value="KAE9397094.1"/>
    <property type="molecule type" value="Genomic_DNA"/>
</dbReference>
<dbReference type="Proteomes" id="UP000799118">
    <property type="component" value="Unassembled WGS sequence"/>
</dbReference>
<organism evidence="1 2">
    <name type="scientific">Gymnopus androsaceus JB14</name>
    <dbReference type="NCBI Taxonomy" id="1447944"/>
    <lineage>
        <taxon>Eukaryota</taxon>
        <taxon>Fungi</taxon>
        <taxon>Dikarya</taxon>
        <taxon>Basidiomycota</taxon>
        <taxon>Agaricomycotina</taxon>
        <taxon>Agaricomycetes</taxon>
        <taxon>Agaricomycetidae</taxon>
        <taxon>Agaricales</taxon>
        <taxon>Marasmiineae</taxon>
        <taxon>Omphalotaceae</taxon>
        <taxon>Gymnopus</taxon>
    </lineage>
</organism>